<dbReference type="Pfam" id="PF00400">
    <property type="entry name" value="WD40"/>
    <property type="match status" value="5"/>
</dbReference>
<feature type="repeat" description="WD" evidence="3">
    <location>
        <begin position="408"/>
        <end position="449"/>
    </location>
</feature>
<feature type="region of interest" description="Disordered" evidence="4">
    <location>
        <begin position="750"/>
        <end position="822"/>
    </location>
</feature>
<dbReference type="OrthoDB" id="10251381at2759"/>
<dbReference type="AlphaFoldDB" id="A0A9Q1FPH0"/>
<accession>A0A9Q1FPH0</accession>
<feature type="repeat" description="WD" evidence="3">
    <location>
        <begin position="500"/>
        <end position="541"/>
    </location>
</feature>
<dbReference type="InterPro" id="IPR019775">
    <property type="entry name" value="WD40_repeat_CS"/>
</dbReference>
<keyword evidence="2" id="KW-0677">Repeat</keyword>
<dbReference type="Proteomes" id="UP001152622">
    <property type="component" value="Chromosome 4"/>
</dbReference>
<dbReference type="PROSITE" id="PS50294">
    <property type="entry name" value="WD_REPEATS_REGION"/>
    <property type="match status" value="1"/>
</dbReference>
<dbReference type="SMART" id="SM00320">
    <property type="entry name" value="WD40"/>
    <property type="match status" value="9"/>
</dbReference>
<keyword evidence="6" id="KW-1185">Reference proteome</keyword>
<name>A0A9Q1FPH0_SYNKA</name>
<keyword evidence="1 3" id="KW-0853">WD repeat</keyword>
<gene>
    <name evidence="5" type="ORF">SKAU_G00125040</name>
</gene>
<feature type="compositionally biased region" description="Acidic residues" evidence="4">
    <location>
        <begin position="762"/>
        <end position="775"/>
    </location>
</feature>
<evidence type="ECO:0000256" key="3">
    <source>
        <dbReference type="PROSITE-ProRule" id="PRU00221"/>
    </source>
</evidence>
<reference evidence="5" key="1">
    <citation type="journal article" date="2023" name="Science">
        <title>Genome structures resolve the early diversification of teleost fishes.</title>
        <authorList>
            <person name="Parey E."/>
            <person name="Louis A."/>
            <person name="Montfort J."/>
            <person name="Bouchez O."/>
            <person name="Roques C."/>
            <person name="Iampietro C."/>
            <person name="Lluch J."/>
            <person name="Castinel A."/>
            <person name="Donnadieu C."/>
            <person name="Desvignes T."/>
            <person name="Floi Bucao C."/>
            <person name="Jouanno E."/>
            <person name="Wen M."/>
            <person name="Mejri S."/>
            <person name="Dirks R."/>
            <person name="Jansen H."/>
            <person name="Henkel C."/>
            <person name="Chen W.J."/>
            <person name="Zahm M."/>
            <person name="Cabau C."/>
            <person name="Klopp C."/>
            <person name="Thompson A.W."/>
            <person name="Robinson-Rechavi M."/>
            <person name="Braasch I."/>
            <person name="Lecointre G."/>
            <person name="Bobe J."/>
            <person name="Postlethwait J.H."/>
            <person name="Berthelot C."/>
            <person name="Roest Crollius H."/>
            <person name="Guiguen Y."/>
        </authorList>
    </citation>
    <scope>NUCLEOTIDE SEQUENCE</scope>
    <source>
        <strain evidence="5">WJC10195</strain>
    </source>
</reference>
<dbReference type="Gene3D" id="2.130.10.10">
    <property type="entry name" value="YVTN repeat-like/Quinoprotein amine dehydrogenase"/>
    <property type="match status" value="3"/>
</dbReference>
<dbReference type="PROSITE" id="PS00678">
    <property type="entry name" value="WD_REPEATS_1"/>
    <property type="match status" value="1"/>
</dbReference>
<dbReference type="InterPro" id="IPR001680">
    <property type="entry name" value="WD40_rpt"/>
</dbReference>
<dbReference type="InterPro" id="IPR015943">
    <property type="entry name" value="WD40/YVTN_repeat-like_dom_sf"/>
</dbReference>
<evidence type="ECO:0000313" key="6">
    <source>
        <dbReference type="Proteomes" id="UP001152622"/>
    </source>
</evidence>
<comment type="caution">
    <text evidence="5">The sequence shown here is derived from an EMBL/GenBank/DDBJ whole genome shotgun (WGS) entry which is preliminary data.</text>
</comment>
<dbReference type="PANTHER" id="PTHR44324:SF3">
    <property type="entry name" value="WD REPEAT-CONTAINING PROTEIN 49-LIKE"/>
    <property type="match status" value="1"/>
</dbReference>
<proteinExistence type="predicted"/>
<evidence type="ECO:0000256" key="2">
    <source>
        <dbReference type="ARBA" id="ARBA00022737"/>
    </source>
</evidence>
<dbReference type="SUPFAM" id="SSF50978">
    <property type="entry name" value="WD40 repeat-like"/>
    <property type="match status" value="1"/>
</dbReference>
<protein>
    <recommendedName>
        <fullName evidence="7">WD repeat-containing protein 49-like</fullName>
    </recommendedName>
</protein>
<dbReference type="EMBL" id="JAINUF010000004">
    <property type="protein sequence ID" value="KAJ8363673.1"/>
    <property type="molecule type" value="Genomic_DNA"/>
</dbReference>
<evidence type="ECO:0008006" key="7">
    <source>
        <dbReference type="Google" id="ProtNLM"/>
    </source>
</evidence>
<sequence length="926" mass="101744">MCGLIAPGNGNTQAGTSSSGALCSGISYWETSFNQKRRLCFEEELRLDHLQLLKVAFANHVPLDFGSPQTVSSNELASARQPVSGSTRQAGSMSLEEFQASLTSTLGSERWAGQTEQLFNKFPGHRSVLLWGDDEGDVSLLWFLHPQTGLFETLFSHENGPRRIFMQDIAVHSRLVSYKLIPAVHEEPINRIAYEPHAGLIMTSSGSASTSVVIMDVSLKRKSYIWKINKGVKCFDFSKSLKLLVTAGMDSSVRLWNKYVTSRPVAVLSGHHTTVLDVAIYEPLAQIFSYSMDAVLKVWDIVSEHCLRTLLLKFPCVEAGHDLEHGNFPFLLLPTAPHVLLVSCRDYLGLLHLQHGDGVVGGEPLTHSTPLSGALYNPLFKQVVTGCAGSSVAAWDVETGTKCLHLTNAHGQEEITCMAFDTSQHQLITGARNGTIKVWNMHNGCNLHKLEAVAVAEVTGVVSLPDNKLLAVGWSQQIAQYSITDPNNIYVQADMSWRSGQLHKDDILAVDYCPPLGLLATASFDGEIIIWTLDTQRPLLYLQRALCTRVHPDVVEDTSGKTSAKSGLVHPSSCHCSKHTSEEGRQAPVDKLLFLQHRARGGQRRSRPLLVSSAAGRLCWWSIAGPGRRHGNFYAPQKADVSVLGLSSDREDRLLVSGDTAGSVQVWDISQFALEAGDQPGPDRPPLLHSWRAHDSTVVSVELLVYSEQLFLISASADRTARLWTCDGRYVGWFGQEQKWSLCDPATYHHPRHPWGQQTEAKEEEDEDEKEEVEVEWGVRKRAQGSAATSDHDGSGSGQPSPSPVLPRETQTSVLNPSDIPEHTEHTKVALGLQVVAKDLQRKVATRQECCKAFANIDVSKLSRIGNICTPFQALVMQECQAVQFPGDLPLTPWMTRQHLKSVSEAGLSLLPQTSHSSDDQGGDVV</sequence>
<dbReference type="PANTHER" id="PTHR44324">
    <property type="entry name" value="WD40 REPEAT DOMAIN 95"/>
    <property type="match status" value="1"/>
</dbReference>
<evidence type="ECO:0000256" key="1">
    <source>
        <dbReference type="ARBA" id="ARBA00022574"/>
    </source>
</evidence>
<organism evidence="5 6">
    <name type="scientific">Synaphobranchus kaupii</name>
    <name type="common">Kaup's arrowtooth eel</name>
    <dbReference type="NCBI Taxonomy" id="118154"/>
    <lineage>
        <taxon>Eukaryota</taxon>
        <taxon>Metazoa</taxon>
        <taxon>Chordata</taxon>
        <taxon>Craniata</taxon>
        <taxon>Vertebrata</taxon>
        <taxon>Euteleostomi</taxon>
        <taxon>Actinopterygii</taxon>
        <taxon>Neopterygii</taxon>
        <taxon>Teleostei</taxon>
        <taxon>Anguilliformes</taxon>
        <taxon>Synaphobranchidae</taxon>
        <taxon>Synaphobranchus</taxon>
    </lineage>
</organism>
<dbReference type="PROSITE" id="PS50082">
    <property type="entry name" value="WD_REPEATS_2"/>
    <property type="match status" value="4"/>
</dbReference>
<evidence type="ECO:0000313" key="5">
    <source>
        <dbReference type="EMBL" id="KAJ8363673.1"/>
    </source>
</evidence>
<feature type="repeat" description="WD" evidence="3">
    <location>
        <begin position="268"/>
        <end position="309"/>
    </location>
</feature>
<evidence type="ECO:0000256" key="4">
    <source>
        <dbReference type="SAM" id="MobiDB-lite"/>
    </source>
</evidence>
<dbReference type="InterPro" id="IPR036322">
    <property type="entry name" value="WD40_repeat_dom_sf"/>
</dbReference>
<feature type="repeat" description="WD" evidence="3">
    <location>
        <begin position="232"/>
        <end position="257"/>
    </location>
</feature>
<dbReference type="InterPro" id="IPR051242">
    <property type="entry name" value="WD-EF-hand_domain"/>
</dbReference>